<dbReference type="EMBL" id="JACHXU010000009">
    <property type="protein sequence ID" value="MBB3207069.1"/>
    <property type="molecule type" value="Genomic_DNA"/>
</dbReference>
<dbReference type="Pfam" id="PF05721">
    <property type="entry name" value="PhyH"/>
    <property type="match status" value="1"/>
</dbReference>
<dbReference type="RefSeq" id="WP_184305467.1">
    <property type="nucleotide sequence ID" value="NZ_JACHXU010000009.1"/>
</dbReference>
<keyword evidence="3" id="KW-1185">Reference proteome</keyword>
<dbReference type="Proteomes" id="UP000536179">
    <property type="component" value="Unassembled WGS sequence"/>
</dbReference>
<proteinExistence type="predicted"/>
<reference evidence="2 3" key="1">
    <citation type="submission" date="2020-08" db="EMBL/GenBank/DDBJ databases">
        <title>Genomic Encyclopedia of Type Strains, Phase III (KMG-III): the genomes of soil and plant-associated and newly described type strains.</title>
        <authorList>
            <person name="Whitman W."/>
        </authorList>
    </citation>
    <scope>NUCLEOTIDE SEQUENCE [LARGE SCALE GENOMIC DNA]</scope>
    <source>
        <strain evidence="2 3">CECT 8075</strain>
    </source>
</reference>
<dbReference type="GO" id="GO:0016706">
    <property type="term" value="F:2-oxoglutarate-dependent dioxygenase activity"/>
    <property type="evidence" value="ECO:0007669"/>
    <property type="project" value="UniProtKB-ARBA"/>
</dbReference>
<comment type="caution">
    <text evidence="2">The sequence shown here is derived from an EMBL/GenBank/DDBJ whole genome shotgun (WGS) entry which is preliminary data.</text>
</comment>
<gene>
    <name evidence="2" type="ORF">FHS27_002888</name>
</gene>
<dbReference type="InterPro" id="IPR014710">
    <property type="entry name" value="RmlC-like_jellyroll"/>
</dbReference>
<dbReference type="GO" id="GO:0005506">
    <property type="term" value="F:iron ion binding"/>
    <property type="evidence" value="ECO:0007669"/>
    <property type="project" value="UniProtKB-ARBA"/>
</dbReference>
<accession>A0A7W5H646</accession>
<dbReference type="InterPro" id="IPR011051">
    <property type="entry name" value="RmlC_Cupin_sf"/>
</dbReference>
<dbReference type="Gene3D" id="2.60.120.620">
    <property type="entry name" value="q2cbj1_9rhob like domain"/>
    <property type="match status" value="1"/>
</dbReference>
<dbReference type="InterPro" id="IPR008775">
    <property type="entry name" value="Phytyl_CoA_dOase-like"/>
</dbReference>
<protein>
    <submittedName>
        <fullName evidence="2">Putative RmlC-like cupin family protein</fullName>
    </submittedName>
</protein>
<comment type="cofactor">
    <cofactor evidence="1">
        <name>Fe(2+)</name>
        <dbReference type="ChEBI" id="CHEBI:29033"/>
    </cofactor>
</comment>
<evidence type="ECO:0000256" key="1">
    <source>
        <dbReference type="ARBA" id="ARBA00001954"/>
    </source>
</evidence>
<dbReference type="AlphaFoldDB" id="A0A7W5H646"/>
<dbReference type="Gene3D" id="2.60.120.10">
    <property type="entry name" value="Jelly Rolls"/>
    <property type="match status" value="2"/>
</dbReference>
<sequence length="531" mass="58521">MAAHVQTLNLKPDAAWSKDLATRDRWIWDLASSDLILQHIQPLLGEHIVLWGSSVVTRKPGQAHPWHSDIEVWDANETDAISVWIGLEATSRSSSLSFVDGSHRVGVSVQEAASGLARDSRTSDAILQLARSRCGGEAALSTPDAWDGAMLMFAGGTWHGSLNTRSDGTRVALLLQFARAKFRIRQPDWSQLDWPFRFNDNVPPPVLCISGDSEIALQAGNRVVSPPPASPPSMWDPSISLSHLPPQVHSWDPPLAVAPGGGWQPTLNFEGHTQILRKISAHASTLTPGEFPHDLQRHSDEELLLVLAGEAELHYATDPDDPSPQAIRVAAGNFAYYPSYTCHTISCPADATEPAQYMMLRWNARPAWGPKTTATLIRQRPWSLHDLFPATGRGFASQLIEEGPTTCLPHLHLHASTVECGSGYPAHEDEYDVGIVLLEGTIETLGKHVHAPAILFHPAGTAHGLKAVSESPARYLVAEFHHPPDPELPPPHDSRPCFRSPRHGIWNRTRPSRDRLSASLRSWWQQLWLNR</sequence>
<organism evidence="2 3">
    <name type="scientific">Aporhodopirellula rubra</name>
    <dbReference type="NCBI Taxonomy" id="980271"/>
    <lineage>
        <taxon>Bacteria</taxon>
        <taxon>Pseudomonadati</taxon>
        <taxon>Planctomycetota</taxon>
        <taxon>Planctomycetia</taxon>
        <taxon>Pirellulales</taxon>
        <taxon>Pirellulaceae</taxon>
        <taxon>Aporhodopirellula</taxon>
    </lineage>
</organism>
<evidence type="ECO:0000313" key="3">
    <source>
        <dbReference type="Proteomes" id="UP000536179"/>
    </source>
</evidence>
<dbReference type="SUPFAM" id="SSF51197">
    <property type="entry name" value="Clavaminate synthase-like"/>
    <property type="match status" value="1"/>
</dbReference>
<dbReference type="PANTHER" id="PTHR20883:SF48">
    <property type="entry name" value="ECTOINE DIOXYGENASE"/>
    <property type="match status" value="1"/>
</dbReference>
<evidence type="ECO:0000313" key="2">
    <source>
        <dbReference type="EMBL" id="MBB3207069.1"/>
    </source>
</evidence>
<dbReference type="SUPFAM" id="SSF51182">
    <property type="entry name" value="RmlC-like cupins"/>
    <property type="match status" value="2"/>
</dbReference>
<dbReference type="PANTHER" id="PTHR20883">
    <property type="entry name" value="PHYTANOYL-COA DIOXYGENASE DOMAIN CONTAINING 1"/>
    <property type="match status" value="1"/>
</dbReference>
<name>A0A7W5H646_9BACT</name>